<dbReference type="RefSeq" id="WP_122200637.1">
    <property type="nucleotide sequence ID" value="NZ_CABJFV010000001.1"/>
</dbReference>
<dbReference type="AlphaFoldDB" id="A0A413VXS3"/>
<dbReference type="GO" id="GO:0016740">
    <property type="term" value="F:transferase activity"/>
    <property type="evidence" value="ECO:0007669"/>
    <property type="project" value="UniProtKB-KW"/>
</dbReference>
<name>A0A413VXS3_9BACE</name>
<gene>
    <name evidence="1" type="ORF">DW888_00635</name>
</gene>
<protein>
    <submittedName>
        <fullName evidence="1">Glycosyltransferase</fullName>
    </submittedName>
</protein>
<evidence type="ECO:0000313" key="1">
    <source>
        <dbReference type="EMBL" id="RHB38359.1"/>
    </source>
</evidence>
<organism evidence="1 2">
    <name type="scientific">Bacteroides nordii</name>
    <dbReference type="NCBI Taxonomy" id="291645"/>
    <lineage>
        <taxon>Bacteria</taxon>
        <taxon>Pseudomonadati</taxon>
        <taxon>Bacteroidota</taxon>
        <taxon>Bacteroidia</taxon>
        <taxon>Bacteroidales</taxon>
        <taxon>Bacteroidaceae</taxon>
        <taxon>Bacteroides</taxon>
    </lineage>
</organism>
<dbReference type="Proteomes" id="UP000284379">
    <property type="component" value="Unassembled WGS sequence"/>
</dbReference>
<keyword evidence="1" id="KW-0808">Transferase</keyword>
<accession>A0A413VXS3</accession>
<sequence length="349" mass="40069">MMNILYIGEEVIQIKGGADQVNKRNINLLLDSGNLLKILSSSNKKGKIKKYLFGVDRSFIKRVLEELSLNQYHIVFISQSLQGRIAEHIKNKYPEIIVICFFHNIEKQYASELVRVAGLFHLPFYWAAWYSEQKAVCYSDFLITLNSRDARELHRLYGRNADLILPTSFADKYVESDICLQKSDEIIYLFVGVAFFANIEGITWFTNEVLPKIPGRLIIIGKGMDHLVERFSDPRIELYGFVEDLSYYYSIATFVVSPIFSGGGMKTKTAEALMYGKAIIGTKEAFEGYERCGLMYECNDCCSFVETINKLVSSHDCAGFYQEARDLFLHKYSYEASFDFFSKWLMSIG</sequence>
<dbReference type="EMBL" id="QSGO01000001">
    <property type="protein sequence ID" value="RHB38359.1"/>
    <property type="molecule type" value="Genomic_DNA"/>
</dbReference>
<proteinExistence type="predicted"/>
<dbReference type="Pfam" id="PF13692">
    <property type="entry name" value="Glyco_trans_1_4"/>
    <property type="match status" value="1"/>
</dbReference>
<comment type="caution">
    <text evidence="1">The sequence shown here is derived from an EMBL/GenBank/DDBJ whole genome shotgun (WGS) entry which is preliminary data.</text>
</comment>
<dbReference type="SUPFAM" id="SSF53756">
    <property type="entry name" value="UDP-Glycosyltransferase/glycogen phosphorylase"/>
    <property type="match status" value="1"/>
</dbReference>
<dbReference type="Gene3D" id="3.40.50.2000">
    <property type="entry name" value="Glycogen Phosphorylase B"/>
    <property type="match status" value="2"/>
</dbReference>
<evidence type="ECO:0000313" key="2">
    <source>
        <dbReference type="Proteomes" id="UP000284379"/>
    </source>
</evidence>
<reference evidence="1 2" key="1">
    <citation type="submission" date="2018-08" db="EMBL/GenBank/DDBJ databases">
        <title>A genome reference for cultivated species of the human gut microbiota.</title>
        <authorList>
            <person name="Zou Y."/>
            <person name="Xue W."/>
            <person name="Luo G."/>
        </authorList>
    </citation>
    <scope>NUCLEOTIDE SEQUENCE [LARGE SCALE GENOMIC DNA]</scope>
    <source>
        <strain evidence="1 2">AM40-30BH</strain>
    </source>
</reference>